<evidence type="ECO:0000313" key="4">
    <source>
        <dbReference type="EMBL" id="TRY15121.1"/>
    </source>
</evidence>
<dbReference type="OrthoDB" id="5490902at2"/>
<dbReference type="Gene3D" id="3.40.630.10">
    <property type="entry name" value="Zn peptidases"/>
    <property type="match status" value="1"/>
</dbReference>
<dbReference type="SUPFAM" id="SSF53187">
    <property type="entry name" value="Zn-dependent exopeptidases"/>
    <property type="match status" value="1"/>
</dbReference>
<evidence type="ECO:0000313" key="5">
    <source>
        <dbReference type="Proteomes" id="UP000318126"/>
    </source>
</evidence>
<protein>
    <submittedName>
        <fullName evidence="4">Carboxypeptidase family protein</fullName>
    </submittedName>
</protein>
<sequence>MRISANFDGGNIEVINQDDIKDVQLAIRPDVGDEFYQWFNFRLEGQVGSQYVLNIVNAGSASYPKGWEDYQAVATYDRQQWFRLPTEYKDGKLTITVDLDCDAIQIAYFAPYSYERHQDLLASVQVHPLVSLEHLGLTLDGRDMTLVKVGDGDESKANIWITARQHPGETMAEWLVEGFFNSLLDCDNVNAKALLDKANFYIVPNMNPDGSARGHLRTNAVGVNLNREWQSPSLEKSPEVYYVTNKMKETGVDLFYDVHGDEGLPFVFLAGCEGVPSYDARMAKLQQQFVDALLLISADFQTEFGYDKDEPGKANLTVASNWVAETFTCLSNTLEMPFKDNDNMPDPMAGWSPERSIYLGEASLTAMLAVVDYLR</sequence>
<feature type="domain" description="Peptidase M14" evidence="3">
    <location>
        <begin position="110"/>
        <end position="374"/>
    </location>
</feature>
<evidence type="ECO:0000259" key="3">
    <source>
        <dbReference type="PROSITE" id="PS52035"/>
    </source>
</evidence>
<feature type="active site" description="Proton donor/acceptor" evidence="2">
    <location>
        <position position="335"/>
    </location>
</feature>
<gene>
    <name evidence="4" type="ORF">FN961_07390</name>
</gene>
<dbReference type="EMBL" id="VKGK01000006">
    <property type="protein sequence ID" value="TRY15121.1"/>
    <property type="molecule type" value="Genomic_DNA"/>
</dbReference>
<keyword evidence="4" id="KW-0645">Protease</keyword>
<dbReference type="Proteomes" id="UP000318126">
    <property type="component" value="Unassembled WGS sequence"/>
</dbReference>
<dbReference type="InterPro" id="IPR000834">
    <property type="entry name" value="Peptidase_M14"/>
</dbReference>
<evidence type="ECO:0000256" key="2">
    <source>
        <dbReference type="PROSITE-ProRule" id="PRU01379"/>
    </source>
</evidence>
<proteinExistence type="inferred from homology"/>
<evidence type="ECO:0000256" key="1">
    <source>
        <dbReference type="ARBA" id="ARBA00001947"/>
    </source>
</evidence>
<name>A0A553JRX2_SHEHA</name>
<comment type="caution">
    <text evidence="4">The sequence shown here is derived from an EMBL/GenBank/DDBJ whole genome shotgun (WGS) entry which is preliminary data.</text>
</comment>
<dbReference type="PANTHER" id="PTHR12756:SF11">
    <property type="entry name" value="CYTOSOLIC CARBOXYPEPTIDASE 1"/>
    <property type="match status" value="1"/>
</dbReference>
<dbReference type="Gene3D" id="2.60.40.3120">
    <property type="match status" value="1"/>
</dbReference>
<dbReference type="AlphaFoldDB" id="A0A553JRX2"/>
<dbReference type="Pfam" id="PF18027">
    <property type="entry name" value="Pepdidase_M14_N"/>
    <property type="match status" value="1"/>
</dbReference>
<dbReference type="PROSITE" id="PS52035">
    <property type="entry name" value="PEPTIDASE_M14"/>
    <property type="match status" value="1"/>
</dbReference>
<dbReference type="GO" id="GO:0008270">
    <property type="term" value="F:zinc ion binding"/>
    <property type="evidence" value="ECO:0007669"/>
    <property type="project" value="InterPro"/>
</dbReference>
<accession>A0A553JRX2</accession>
<dbReference type="CDD" id="cd06234">
    <property type="entry name" value="M14_PaCCP-like"/>
    <property type="match status" value="1"/>
</dbReference>
<dbReference type="InterPro" id="IPR050821">
    <property type="entry name" value="Cytosolic_carboxypeptidase"/>
</dbReference>
<organism evidence="4 5">
    <name type="scientific">Shewanella hanedai</name>
    <name type="common">Alteromonas hanedai</name>
    <dbReference type="NCBI Taxonomy" id="25"/>
    <lineage>
        <taxon>Bacteria</taxon>
        <taxon>Pseudomonadati</taxon>
        <taxon>Pseudomonadota</taxon>
        <taxon>Gammaproteobacteria</taxon>
        <taxon>Alteromonadales</taxon>
        <taxon>Shewanellaceae</taxon>
        <taxon>Shewanella</taxon>
    </lineage>
</organism>
<reference evidence="5" key="1">
    <citation type="submission" date="2019-07" db="EMBL/GenBank/DDBJ databases">
        <title>Shewanella sp. YLB-08 draft genomic sequence.</title>
        <authorList>
            <person name="Yu L."/>
        </authorList>
    </citation>
    <scope>NUCLEOTIDE SEQUENCE [LARGE SCALE GENOMIC DNA]</scope>
    <source>
        <strain evidence="5">JCM 20706</strain>
    </source>
</reference>
<dbReference type="InterPro" id="IPR040626">
    <property type="entry name" value="Pepdidase_M14_N"/>
</dbReference>
<keyword evidence="4" id="KW-0121">Carboxypeptidase</keyword>
<dbReference type="GO" id="GO:0004181">
    <property type="term" value="F:metallocarboxypeptidase activity"/>
    <property type="evidence" value="ECO:0007669"/>
    <property type="project" value="InterPro"/>
</dbReference>
<dbReference type="Pfam" id="PF00246">
    <property type="entry name" value="Peptidase_M14"/>
    <property type="match status" value="1"/>
</dbReference>
<keyword evidence="4" id="KW-0378">Hydrolase</keyword>
<dbReference type="RefSeq" id="WP_143563908.1">
    <property type="nucleotide sequence ID" value="NZ_BMPL01000005.1"/>
</dbReference>
<dbReference type="SMART" id="SM00631">
    <property type="entry name" value="Zn_pept"/>
    <property type="match status" value="1"/>
</dbReference>
<comment type="cofactor">
    <cofactor evidence="1">
        <name>Zn(2+)</name>
        <dbReference type="ChEBI" id="CHEBI:29105"/>
    </cofactor>
</comment>
<comment type="similarity">
    <text evidence="2">Belongs to the peptidase M14 family.</text>
</comment>
<dbReference type="GO" id="GO:0006508">
    <property type="term" value="P:proteolysis"/>
    <property type="evidence" value="ECO:0007669"/>
    <property type="project" value="InterPro"/>
</dbReference>
<dbReference type="PANTHER" id="PTHR12756">
    <property type="entry name" value="CYTOSOLIC CARBOXYPEPTIDASE"/>
    <property type="match status" value="1"/>
</dbReference>
<keyword evidence="5" id="KW-1185">Reference proteome</keyword>